<keyword evidence="2" id="KW-1133">Transmembrane helix</keyword>
<sequence>MTPILGALIGIVATLIIVAVAIVFIVRTRERDDGTPNGSASKLSVNTTQTKSVSQLNVEPGTTGSITAANSTSGKRDSVGNALLLQQKHEDEHNPDVVPNKNGITLKMIIQCNVEIQRNARNLDSNTRNVGVSTISMAGPINLHYSAAGEPSSQVYVSAAYTPSHLGYATATEHDVMLSHVTVPMMLMMRSDGSTSATSSLTRAGQLPHLPPPHSSDHQFESYPTTTAVAGTYTVGSHTSGKGVIVSPGRHHSHRHHLHHHHHPLATVSVIEEELSTVSTPLMSSQGSVSPRVINPRESAV</sequence>
<evidence type="ECO:0000313" key="4">
    <source>
        <dbReference type="Proteomes" id="UP000000305"/>
    </source>
</evidence>
<evidence type="ECO:0000313" key="3">
    <source>
        <dbReference type="EMBL" id="EFX83298.1"/>
    </source>
</evidence>
<organism evidence="3 4">
    <name type="scientific">Daphnia pulex</name>
    <name type="common">Water flea</name>
    <dbReference type="NCBI Taxonomy" id="6669"/>
    <lineage>
        <taxon>Eukaryota</taxon>
        <taxon>Metazoa</taxon>
        <taxon>Ecdysozoa</taxon>
        <taxon>Arthropoda</taxon>
        <taxon>Crustacea</taxon>
        <taxon>Branchiopoda</taxon>
        <taxon>Diplostraca</taxon>
        <taxon>Cladocera</taxon>
        <taxon>Anomopoda</taxon>
        <taxon>Daphniidae</taxon>
        <taxon>Daphnia</taxon>
    </lineage>
</organism>
<feature type="region of interest" description="Disordered" evidence="1">
    <location>
        <begin position="282"/>
        <end position="301"/>
    </location>
</feature>
<feature type="transmembrane region" description="Helical" evidence="2">
    <location>
        <begin position="6"/>
        <end position="26"/>
    </location>
</feature>
<gene>
    <name evidence="3" type="ORF">DAPPUDRAFT_301926</name>
</gene>
<evidence type="ECO:0000256" key="1">
    <source>
        <dbReference type="SAM" id="MobiDB-lite"/>
    </source>
</evidence>
<evidence type="ECO:0000256" key="2">
    <source>
        <dbReference type="SAM" id="Phobius"/>
    </source>
</evidence>
<proteinExistence type="predicted"/>
<feature type="region of interest" description="Disordered" evidence="1">
    <location>
        <begin position="31"/>
        <end position="77"/>
    </location>
</feature>
<dbReference type="InParanoid" id="E9GAQ6"/>
<keyword evidence="2" id="KW-0472">Membrane</keyword>
<dbReference type="Proteomes" id="UP000000305">
    <property type="component" value="Unassembled WGS sequence"/>
</dbReference>
<reference evidence="3 4" key="1">
    <citation type="journal article" date="2011" name="Science">
        <title>The ecoresponsive genome of Daphnia pulex.</title>
        <authorList>
            <person name="Colbourne J.K."/>
            <person name="Pfrender M.E."/>
            <person name="Gilbert D."/>
            <person name="Thomas W.K."/>
            <person name="Tucker A."/>
            <person name="Oakley T.H."/>
            <person name="Tokishita S."/>
            <person name="Aerts A."/>
            <person name="Arnold G.J."/>
            <person name="Basu M.K."/>
            <person name="Bauer D.J."/>
            <person name="Caceres C.E."/>
            <person name="Carmel L."/>
            <person name="Casola C."/>
            <person name="Choi J.H."/>
            <person name="Detter J.C."/>
            <person name="Dong Q."/>
            <person name="Dusheyko S."/>
            <person name="Eads B.D."/>
            <person name="Frohlich T."/>
            <person name="Geiler-Samerotte K.A."/>
            <person name="Gerlach D."/>
            <person name="Hatcher P."/>
            <person name="Jogdeo S."/>
            <person name="Krijgsveld J."/>
            <person name="Kriventseva E.V."/>
            <person name="Kultz D."/>
            <person name="Laforsch C."/>
            <person name="Lindquist E."/>
            <person name="Lopez J."/>
            <person name="Manak J.R."/>
            <person name="Muller J."/>
            <person name="Pangilinan J."/>
            <person name="Patwardhan R.P."/>
            <person name="Pitluck S."/>
            <person name="Pritham E.J."/>
            <person name="Rechtsteiner A."/>
            <person name="Rho M."/>
            <person name="Rogozin I.B."/>
            <person name="Sakarya O."/>
            <person name="Salamov A."/>
            <person name="Schaack S."/>
            <person name="Shapiro H."/>
            <person name="Shiga Y."/>
            <person name="Skalitzky C."/>
            <person name="Smith Z."/>
            <person name="Souvorov A."/>
            <person name="Sung W."/>
            <person name="Tang Z."/>
            <person name="Tsuchiya D."/>
            <person name="Tu H."/>
            <person name="Vos H."/>
            <person name="Wang M."/>
            <person name="Wolf Y.I."/>
            <person name="Yamagata H."/>
            <person name="Yamada T."/>
            <person name="Ye Y."/>
            <person name="Shaw J.R."/>
            <person name="Andrews J."/>
            <person name="Crease T.J."/>
            <person name="Tang H."/>
            <person name="Lucas S.M."/>
            <person name="Robertson H.M."/>
            <person name="Bork P."/>
            <person name="Koonin E.V."/>
            <person name="Zdobnov E.M."/>
            <person name="Grigoriev I.V."/>
            <person name="Lynch M."/>
            <person name="Boore J.L."/>
        </authorList>
    </citation>
    <scope>NUCLEOTIDE SEQUENCE [LARGE SCALE GENOMIC DNA]</scope>
</reference>
<dbReference type="KEGG" id="dpx:DAPPUDRAFT_301926"/>
<dbReference type="EMBL" id="GL732537">
    <property type="protein sequence ID" value="EFX83298.1"/>
    <property type="molecule type" value="Genomic_DNA"/>
</dbReference>
<dbReference type="AlphaFoldDB" id="E9GAQ6"/>
<protein>
    <submittedName>
        <fullName evidence="3">Uncharacterized protein</fullName>
    </submittedName>
</protein>
<keyword evidence="4" id="KW-1185">Reference proteome</keyword>
<feature type="compositionally biased region" description="Polar residues" evidence="1">
    <location>
        <begin position="36"/>
        <end position="73"/>
    </location>
</feature>
<keyword evidence="2" id="KW-0812">Transmembrane</keyword>
<name>E9GAQ6_DAPPU</name>
<dbReference type="HOGENOM" id="CLU_925183_0_0_1"/>
<accession>E9GAQ6</accession>